<dbReference type="PROSITE" id="PS50835">
    <property type="entry name" value="IG_LIKE"/>
    <property type="match status" value="3"/>
</dbReference>
<gene>
    <name evidence="7" type="ORF">P879_00026</name>
</gene>
<dbReference type="InterPro" id="IPR036116">
    <property type="entry name" value="FN3_sf"/>
</dbReference>
<feature type="region of interest" description="Disordered" evidence="3">
    <location>
        <begin position="721"/>
        <end position="741"/>
    </location>
</feature>
<dbReference type="InterPro" id="IPR003598">
    <property type="entry name" value="Ig_sub2"/>
</dbReference>
<dbReference type="SMART" id="SM00409">
    <property type="entry name" value="IG"/>
    <property type="match status" value="3"/>
</dbReference>
<keyword evidence="5" id="KW-0732">Signal</keyword>
<keyword evidence="2" id="KW-0393">Immunoglobulin domain</keyword>
<feature type="domain" description="Ig-like" evidence="6">
    <location>
        <begin position="225"/>
        <end position="315"/>
    </location>
</feature>
<feature type="compositionally biased region" description="Gly residues" evidence="3">
    <location>
        <begin position="1333"/>
        <end position="1348"/>
    </location>
</feature>
<dbReference type="GO" id="GO:0070593">
    <property type="term" value="P:dendrite self-avoidance"/>
    <property type="evidence" value="ECO:0007669"/>
    <property type="project" value="TreeGrafter"/>
</dbReference>
<feature type="compositionally biased region" description="Low complexity" evidence="3">
    <location>
        <begin position="970"/>
        <end position="980"/>
    </location>
</feature>
<evidence type="ECO:0000259" key="6">
    <source>
        <dbReference type="PROSITE" id="PS50835"/>
    </source>
</evidence>
<dbReference type="InterPro" id="IPR003599">
    <property type="entry name" value="Ig_sub"/>
</dbReference>
<dbReference type="CDD" id="cd00096">
    <property type="entry name" value="Ig"/>
    <property type="match status" value="2"/>
</dbReference>
<proteinExistence type="predicted"/>
<dbReference type="GO" id="GO:0007411">
    <property type="term" value="P:axon guidance"/>
    <property type="evidence" value="ECO:0007669"/>
    <property type="project" value="TreeGrafter"/>
</dbReference>
<keyword evidence="4" id="KW-0812">Transmembrane</keyword>
<dbReference type="InterPro" id="IPR013098">
    <property type="entry name" value="Ig_I-set"/>
</dbReference>
<dbReference type="GO" id="GO:0005886">
    <property type="term" value="C:plasma membrane"/>
    <property type="evidence" value="ECO:0007669"/>
    <property type="project" value="TreeGrafter"/>
</dbReference>
<dbReference type="Proteomes" id="UP000699462">
    <property type="component" value="Unassembled WGS sequence"/>
</dbReference>
<sequence>MCRCWPCKLCHIGFSLLLAVIAFCSDTTRGDVQVVPRFTDLPSTVSYYVDNAGGPNDTHQLDLVCRAWPPNAKVFLLASQLQTSSVSVWNERGTMAVASSQAMNQPTSGMFDNLLPVPQGLGNQRYGVLSAAQIAGLNRQLQNPRDLINHLSLFDAVRARPAAGPNDEVAVMLSVVSMLEARQLEMMRLYCLAATAFGHILSSPFHVVPTSLGDFPQPSTPFSSPTVRTVDVLENNIGVVDCEVPLNSHPNPKVHFELNGTRITETIDRYRLVWRPNGQRVSLLIHEVQAQDRGTYRCAITNPLTGEKKYAPEVTLLNPISPKKFVSFRFTVSLASNLPANSNGTHETSTKILVEEGQNVTLFCVLQGAPPPTAVTYPFDGNMTAHDRIQRDKKFGLLQITDVRIQDAGVYVCTHRQLTSTVHMHVKPRLRLVTRPEDVRISRLGGQAQFNCSTSDPQVTPFWLFNGEPVNVRAWSGRNNSILLTNVTKKDLGIYQCVAQRKPTDRRMSYEWVSASAILALKSDRMIRTADELAMLTPQRPKSTAETTPEITTDELTPRAQVLYDNLAVYLVWQPLRPELSGLDQSKAVEYRVEYSVQTSPVEERQRGNLNVTETPVALVGLVGHEAVRWSEPMPLKQQTAAAFVYITDAVLKPSKRYRFRVIAIDPATGVSLVPPSDWSDIVTMEHISEVEPPQIRMVRPLSQGRVYLMWTFDGTNGQSPLATSGQNSLSSTSVGNPQPLTATAPTSSLFPSASDSSVFVPDYFLVLARPLVKPKTNSADSFKYGTYWATQFNGSNVREGMLTGLNRSASYQVIVYGVRGTDNNRQITRFSKAAYVNLATADHVGGYSLLKALTSNRLMYLILGGIAALMFFVVLIFILLCLCRQQRDRRLHGQRKKQNGFAHGYKDTNLQYVPVSTTDGSGGGACGQRHSGAGTLSNHGNGAGPGNMLMMNNLQCSAFSEHSNPNTHQMQQQQQQQQQQIDQYAAAAMSNEAMLMHQQQHSSALGSQMHFQAQQQQQQTVYHPQHHQSHHSLLFPSGAVLSGPTGAMFQSGTLPGGPRYIRQQSYPTQQQQFSSHQPLNRTTTPATGVDMVDYYHHQQQQQPMPNVYAHQQPQLPPVPHPQTAELPPPYGSVNGAMHHQMVYYPGPTTPSGTSLKREPPTGGSLQDGSSYGTLLQRGQLTGSMIHDPSSAVVGGAISPVPGHPGYYHGSQQALHMTQYPNGVGAPQSVNAAMYSPRQSQQIAAFYAQQQQQAQYPNYYGQQLSHHLDAVGQGPHGFGHTDGESIYSYFSQQEMPAPGTHQPLNPLPEENQASGIGCSGYVDSGMQTADFNGQGGIGTDGSPAGGGGNHRHHRRRRRKQQQRQTSDQPNGTSTNDSPDGAGEGPSFSEQQSGDTRVEEQQQTYEQETPGQKRHHSLSGAGTYSDADPMSGQQSFTSPQSYHQNSLSAADPNRSGYMRYDSPQRGGPMSAGQLPPPNQPPPPPPPPAVALGLSSSGGLMNGHPTEHHNVYPNPHLGMHQHPLTSADSLSLRVYPGAPGGYPTSSGASLLVGPPPRVRDYSEYGIPRGIGLPPTPAGGGGQPQPPQHNALMGNLVTSSHHLNGGTNPTMMMTMYDGRYREGQA</sequence>
<feature type="compositionally biased region" description="Basic residues" evidence="3">
    <location>
        <begin position="1349"/>
        <end position="1361"/>
    </location>
</feature>
<feature type="compositionally biased region" description="Polar residues" evidence="3">
    <location>
        <begin position="1430"/>
        <end position="1447"/>
    </location>
</feature>
<feature type="compositionally biased region" description="Polar residues" evidence="3">
    <location>
        <begin position="1365"/>
        <end position="1377"/>
    </location>
</feature>
<dbReference type="GO" id="GO:0007156">
    <property type="term" value="P:homophilic cell adhesion via plasma membrane adhesion molecules"/>
    <property type="evidence" value="ECO:0007669"/>
    <property type="project" value="TreeGrafter"/>
</dbReference>
<dbReference type="InterPro" id="IPR007110">
    <property type="entry name" value="Ig-like_dom"/>
</dbReference>
<dbReference type="EMBL" id="JTDF01000129">
    <property type="protein sequence ID" value="KAF8572218.1"/>
    <property type="molecule type" value="Genomic_DNA"/>
</dbReference>
<keyword evidence="4" id="KW-1133">Transmembrane helix</keyword>
<comment type="caution">
    <text evidence="7">The sequence shown here is derived from an EMBL/GenBank/DDBJ whole genome shotgun (WGS) entry which is preliminary data.</text>
</comment>
<organism evidence="7 8">
    <name type="scientific">Paragonimus westermani</name>
    <dbReference type="NCBI Taxonomy" id="34504"/>
    <lineage>
        <taxon>Eukaryota</taxon>
        <taxon>Metazoa</taxon>
        <taxon>Spiralia</taxon>
        <taxon>Lophotrochozoa</taxon>
        <taxon>Platyhelminthes</taxon>
        <taxon>Trematoda</taxon>
        <taxon>Digenea</taxon>
        <taxon>Plagiorchiida</taxon>
        <taxon>Troglotremata</taxon>
        <taxon>Troglotrematidae</taxon>
        <taxon>Paragonimus</taxon>
    </lineage>
</organism>
<evidence type="ECO:0000313" key="8">
    <source>
        <dbReference type="Proteomes" id="UP000699462"/>
    </source>
</evidence>
<dbReference type="Pfam" id="PF13927">
    <property type="entry name" value="Ig_3"/>
    <property type="match status" value="1"/>
</dbReference>
<dbReference type="Pfam" id="PF00047">
    <property type="entry name" value="ig"/>
    <property type="match status" value="1"/>
</dbReference>
<keyword evidence="1" id="KW-0677">Repeat</keyword>
<evidence type="ECO:0000256" key="1">
    <source>
        <dbReference type="ARBA" id="ARBA00022737"/>
    </source>
</evidence>
<feature type="compositionally biased region" description="Pro residues" evidence="3">
    <location>
        <begin position="1473"/>
        <end position="1487"/>
    </location>
</feature>
<keyword evidence="4" id="KW-0472">Membrane</keyword>
<evidence type="ECO:0000256" key="3">
    <source>
        <dbReference type="SAM" id="MobiDB-lite"/>
    </source>
</evidence>
<dbReference type="PANTHER" id="PTHR10075:SF14">
    <property type="entry name" value="CELL ADHESION MOLECULE DSCAM2-RELATED"/>
    <property type="match status" value="1"/>
</dbReference>
<dbReference type="SUPFAM" id="SSF49265">
    <property type="entry name" value="Fibronectin type III"/>
    <property type="match status" value="1"/>
</dbReference>
<dbReference type="GO" id="GO:0030424">
    <property type="term" value="C:axon"/>
    <property type="evidence" value="ECO:0007669"/>
    <property type="project" value="TreeGrafter"/>
</dbReference>
<dbReference type="InterPro" id="IPR013783">
    <property type="entry name" value="Ig-like_fold"/>
</dbReference>
<evidence type="ECO:0000313" key="7">
    <source>
        <dbReference type="EMBL" id="KAF8572218.1"/>
    </source>
</evidence>
<keyword evidence="8" id="KW-1185">Reference proteome</keyword>
<dbReference type="Gene3D" id="2.60.40.10">
    <property type="entry name" value="Immunoglobulins"/>
    <property type="match status" value="3"/>
</dbReference>
<feature type="region of interest" description="Disordered" evidence="3">
    <location>
        <begin position="961"/>
        <end position="980"/>
    </location>
</feature>
<feature type="compositionally biased region" description="Polar residues" evidence="3">
    <location>
        <begin position="1164"/>
        <end position="1173"/>
    </location>
</feature>
<dbReference type="SUPFAM" id="SSF48726">
    <property type="entry name" value="Immunoglobulin"/>
    <property type="match status" value="3"/>
</dbReference>
<dbReference type="PANTHER" id="PTHR10075">
    <property type="entry name" value="BASIGIN RELATED"/>
    <property type="match status" value="1"/>
</dbReference>
<feature type="signal peptide" evidence="5">
    <location>
        <begin position="1"/>
        <end position="30"/>
    </location>
</feature>
<feature type="region of interest" description="Disordered" evidence="3">
    <location>
        <begin position="1294"/>
        <end position="1506"/>
    </location>
</feature>
<accession>A0A8T0DYL7</accession>
<dbReference type="SMART" id="SM00408">
    <property type="entry name" value="IGc2"/>
    <property type="match status" value="3"/>
</dbReference>
<dbReference type="InterPro" id="IPR036179">
    <property type="entry name" value="Ig-like_dom_sf"/>
</dbReference>
<dbReference type="GO" id="GO:0098632">
    <property type="term" value="F:cell-cell adhesion mediator activity"/>
    <property type="evidence" value="ECO:0007669"/>
    <property type="project" value="TreeGrafter"/>
</dbReference>
<dbReference type="OrthoDB" id="9998697at2759"/>
<reference evidence="7 8" key="1">
    <citation type="submission" date="2019-07" db="EMBL/GenBank/DDBJ databases">
        <title>Annotation for the trematode Paragonimus westermani.</title>
        <authorList>
            <person name="Choi Y.-J."/>
        </authorList>
    </citation>
    <scope>NUCLEOTIDE SEQUENCE [LARGE SCALE GENOMIC DNA]</scope>
    <source>
        <strain evidence="7">180907_Pwestermani</strain>
    </source>
</reference>
<protein>
    <recommendedName>
        <fullName evidence="6">Ig-like domain-containing protein</fullName>
    </recommendedName>
</protein>
<evidence type="ECO:0000256" key="5">
    <source>
        <dbReference type="SAM" id="SignalP"/>
    </source>
</evidence>
<feature type="region of interest" description="Disordered" evidence="3">
    <location>
        <begin position="1143"/>
        <end position="1173"/>
    </location>
</feature>
<name>A0A8T0DYL7_9TREM</name>
<feature type="domain" description="Ig-like" evidence="6">
    <location>
        <begin position="339"/>
        <end position="423"/>
    </location>
</feature>
<evidence type="ECO:0000256" key="2">
    <source>
        <dbReference type="ARBA" id="ARBA00023319"/>
    </source>
</evidence>
<feature type="transmembrane region" description="Helical" evidence="4">
    <location>
        <begin position="859"/>
        <end position="883"/>
    </location>
</feature>
<feature type="domain" description="Ig-like" evidence="6">
    <location>
        <begin position="428"/>
        <end position="509"/>
    </location>
</feature>
<dbReference type="InterPro" id="IPR013151">
    <property type="entry name" value="Immunoglobulin_dom"/>
</dbReference>
<evidence type="ECO:0000256" key="4">
    <source>
        <dbReference type="SAM" id="Phobius"/>
    </source>
</evidence>
<dbReference type="Pfam" id="PF07679">
    <property type="entry name" value="I-set"/>
    <property type="match status" value="1"/>
</dbReference>
<feature type="chain" id="PRO_5035736790" description="Ig-like domain-containing protein" evidence="5">
    <location>
        <begin position="31"/>
        <end position="1622"/>
    </location>
</feature>